<dbReference type="Proteomes" id="UP001628179">
    <property type="component" value="Unassembled WGS sequence"/>
</dbReference>
<dbReference type="GeneID" id="98180286"/>
<accession>A0ABQ0GNQ3</accession>
<dbReference type="EMBL" id="BAAFSV010000005">
    <property type="protein sequence ID" value="GAB1319334.1"/>
    <property type="molecule type" value="Genomic_DNA"/>
</dbReference>
<name>A0ABQ0GNQ3_9PEZI</name>
<comment type="caution">
    <text evidence="1">The sequence shown here is derived from an EMBL/GenBank/DDBJ whole genome shotgun (WGS) entry which is preliminary data.</text>
</comment>
<protein>
    <submittedName>
        <fullName evidence="1">Uncharacterized protein</fullName>
    </submittedName>
</protein>
<organism evidence="1 2">
    <name type="scientific">Madurella fahalii</name>
    <dbReference type="NCBI Taxonomy" id="1157608"/>
    <lineage>
        <taxon>Eukaryota</taxon>
        <taxon>Fungi</taxon>
        <taxon>Dikarya</taxon>
        <taxon>Ascomycota</taxon>
        <taxon>Pezizomycotina</taxon>
        <taxon>Sordariomycetes</taxon>
        <taxon>Sordariomycetidae</taxon>
        <taxon>Sordariales</taxon>
        <taxon>Sordariales incertae sedis</taxon>
        <taxon>Madurella</taxon>
    </lineage>
</organism>
<sequence>MYGMESRLGVTEQAVTFRRTGYETISFDYDKLNIDLAWFSRQAAETLLSVSTILDQVTALFRLAQLIESYKSAAAGHELSSVKPSITTEDIRSTILRAELFLKNSTMFFLRA</sequence>
<keyword evidence="2" id="KW-1185">Reference proteome</keyword>
<evidence type="ECO:0000313" key="1">
    <source>
        <dbReference type="EMBL" id="GAB1319334.1"/>
    </source>
</evidence>
<gene>
    <name evidence="1" type="ORF">MFIFM68171_09544</name>
</gene>
<evidence type="ECO:0000313" key="2">
    <source>
        <dbReference type="Proteomes" id="UP001628179"/>
    </source>
</evidence>
<proteinExistence type="predicted"/>
<dbReference type="RefSeq" id="XP_070921064.1">
    <property type="nucleotide sequence ID" value="XM_071064963.1"/>
</dbReference>
<reference evidence="1 2" key="1">
    <citation type="submission" date="2024-09" db="EMBL/GenBank/DDBJ databases">
        <title>Itraconazole resistance in Madurella fahalii resulting from another homologue of gene encoding cytochrome P450 14-alpha sterol demethylase (CYP51).</title>
        <authorList>
            <person name="Yoshioka I."/>
            <person name="Fahal A.H."/>
            <person name="Kaneko S."/>
            <person name="Yaguchi T."/>
        </authorList>
    </citation>
    <scope>NUCLEOTIDE SEQUENCE [LARGE SCALE GENOMIC DNA]</scope>
    <source>
        <strain evidence="1 2">IFM 68171</strain>
    </source>
</reference>